<protein>
    <submittedName>
        <fullName evidence="1">Uncharacterized protein</fullName>
    </submittedName>
</protein>
<proteinExistence type="predicted"/>
<gene>
    <name evidence="1" type="ORF">F2Q70_00016519</name>
</gene>
<comment type="caution">
    <text evidence="1">The sequence shown here is derived from an EMBL/GenBank/DDBJ whole genome shotgun (WGS) entry which is preliminary data.</text>
</comment>
<organism evidence="1">
    <name type="scientific">Brassica cretica</name>
    <name type="common">Mustard</name>
    <dbReference type="NCBI Taxonomy" id="69181"/>
    <lineage>
        <taxon>Eukaryota</taxon>
        <taxon>Viridiplantae</taxon>
        <taxon>Streptophyta</taxon>
        <taxon>Embryophyta</taxon>
        <taxon>Tracheophyta</taxon>
        <taxon>Spermatophyta</taxon>
        <taxon>Magnoliopsida</taxon>
        <taxon>eudicotyledons</taxon>
        <taxon>Gunneridae</taxon>
        <taxon>Pentapetalae</taxon>
        <taxon>rosids</taxon>
        <taxon>malvids</taxon>
        <taxon>Brassicales</taxon>
        <taxon>Brassicaceae</taxon>
        <taxon>Brassiceae</taxon>
        <taxon>Brassica</taxon>
    </lineage>
</organism>
<evidence type="ECO:0000313" key="1">
    <source>
        <dbReference type="EMBL" id="KAF2563567.1"/>
    </source>
</evidence>
<reference evidence="1" key="1">
    <citation type="submission" date="2019-12" db="EMBL/GenBank/DDBJ databases">
        <title>Genome sequencing and annotation of Brassica cretica.</title>
        <authorList>
            <person name="Studholme D.J."/>
            <person name="Sarris P.F."/>
        </authorList>
    </citation>
    <scope>NUCLEOTIDE SEQUENCE</scope>
    <source>
        <strain evidence="1">PFS-102/07</strain>
        <tissue evidence="1">Leaf</tissue>
    </source>
</reference>
<name>A0A8S9I0X8_BRACR</name>
<dbReference type="EMBL" id="QGKY02001250">
    <property type="protein sequence ID" value="KAF2563567.1"/>
    <property type="molecule type" value="Genomic_DNA"/>
</dbReference>
<dbReference type="AlphaFoldDB" id="A0A8S9I0X8"/>
<accession>A0A8S9I0X8</accession>
<sequence length="153" mass="17112">MGGVPSTPQNTGGGDDVFRGGVSHYEFRRGEIVSLGARGSYREKACRMMLVRCLLIGMELFDFWNKLLDLPSSSRWPSDRVHQACELFELLQASDDDQASIYKKAVNAMYIASVFLKHLIENGKSDSLEELHLFLDESNPVPHGFVMGIDSLK</sequence>